<dbReference type="Gene3D" id="3.40.50.800">
    <property type="entry name" value="Anticodon-binding domain"/>
    <property type="match status" value="1"/>
</dbReference>
<protein>
    <submittedName>
        <fullName evidence="3">Nuclear receptor coactivator 5</fullName>
    </submittedName>
</protein>
<dbReference type="OrthoDB" id="10044938at2759"/>
<reference evidence="3" key="1">
    <citation type="submission" date="2025-08" db="UniProtKB">
        <authorList>
            <consortium name="RefSeq"/>
        </authorList>
    </citation>
    <scope>IDENTIFICATION</scope>
    <source>
        <strain evidence="3">Quisiro</strain>
    </source>
</reference>
<feature type="region of interest" description="Disordered" evidence="1">
    <location>
        <begin position="385"/>
        <end position="418"/>
    </location>
</feature>
<feature type="compositionally biased region" description="Pro residues" evidence="1">
    <location>
        <begin position="296"/>
        <end position="310"/>
    </location>
</feature>
<feature type="region of interest" description="Disordered" evidence="1">
    <location>
        <begin position="1"/>
        <end position="26"/>
    </location>
</feature>
<keyword evidence="3" id="KW-0675">Receptor</keyword>
<evidence type="ECO:0000313" key="3">
    <source>
        <dbReference type="RefSeq" id="XP_013879060.1"/>
    </source>
</evidence>
<dbReference type="InParanoid" id="A0A2I4CGE2"/>
<accession>A0A2I4CGE2</accession>
<dbReference type="PANTHER" id="PTHR23295">
    <property type="entry name" value="NUCLEAR RECEPTOR COACTIVATOR 5-RELATED"/>
    <property type="match status" value="1"/>
</dbReference>
<dbReference type="STRING" id="52670.A0A2I4CGE2"/>
<dbReference type="SUPFAM" id="SSF52954">
    <property type="entry name" value="Class II aaRS ABD-related"/>
    <property type="match status" value="1"/>
</dbReference>
<dbReference type="InterPro" id="IPR052600">
    <property type="entry name" value="Nuc_rcpt_coact/corep"/>
</dbReference>
<proteinExistence type="predicted"/>
<organism evidence="2 3">
    <name type="scientific">Austrofundulus limnaeus</name>
    <name type="common">Annual killifish</name>
    <dbReference type="NCBI Taxonomy" id="52670"/>
    <lineage>
        <taxon>Eukaryota</taxon>
        <taxon>Metazoa</taxon>
        <taxon>Chordata</taxon>
        <taxon>Craniata</taxon>
        <taxon>Vertebrata</taxon>
        <taxon>Euteleostomi</taxon>
        <taxon>Actinopterygii</taxon>
        <taxon>Neopterygii</taxon>
        <taxon>Teleostei</taxon>
        <taxon>Neoteleostei</taxon>
        <taxon>Acanthomorphata</taxon>
        <taxon>Ovalentaria</taxon>
        <taxon>Atherinomorphae</taxon>
        <taxon>Cyprinodontiformes</taxon>
        <taxon>Rivulidae</taxon>
        <taxon>Austrofundulus</taxon>
    </lineage>
</organism>
<keyword evidence="2" id="KW-1185">Reference proteome</keyword>
<dbReference type="AlphaFoldDB" id="A0A2I4CGE2"/>
<dbReference type="PANTHER" id="PTHR23295:SF5">
    <property type="entry name" value="SI:CH211-216L23.2"/>
    <property type="match status" value="1"/>
</dbReference>
<dbReference type="KEGG" id="alim:106528437"/>
<dbReference type="Proteomes" id="UP000192220">
    <property type="component" value="Unplaced"/>
</dbReference>
<dbReference type="RefSeq" id="XP_013879060.1">
    <property type="nucleotide sequence ID" value="XM_014023606.1"/>
</dbReference>
<name>A0A2I4CGE2_AUSLI</name>
<sequence>MSSWLKPNAGGRRPSGSSNGGAQQLRLCRRAAPYPKRLEKSEEVADALESYEELEQLQNYSAAVKLETYNQSNVNSLVKPEAVTPADRRKSLYQKFYKQVQEDKKAVDCVVLSVTNKCLDYPKSLRQCLQERGLSVEMLYLQVESGLTRALQDVRADGSPLCILVEQKNIALSSCTVIIFSESLKIHRNMPKDQALDFVQAEYNRGLVKESPSKDPADIAAEASQLLDDFLDREKIARHSVPSETRHLLMLLAEGVHLYSEELETISEYVRSRQDHLQAVALDTEEDKGDMLPPGLGKPPPLLPTPPGPAPLQSASFVGGSLLDHSPPTPAPLLPTPGTFPKSKPPPLLSLHQLPPLGSPIPRGPRPGLFRGPLLHHGPLLHRGPYRDRLAPPSLKSSRAPLLSAPGFPHPRLIGPRH</sequence>
<feature type="region of interest" description="Disordered" evidence="1">
    <location>
        <begin position="286"/>
        <end position="310"/>
    </location>
</feature>
<evidence type="ECO:0000313" key="2">
    <source>
        <dbReference type="Proteomes" id="UP000192220"/>
    </source>
</evidence>
<feature type="compositionally biased region" description="Low complexity" evidence="1">
    <location>
        <begin position="7"/>
        <end position="22"/>
    </location>
</feature>
<dbReference type="InterPro" id="IPR036621">
    <property type="entry name" value="Anticodon-bd_dom_sf"/>
</dbReference>
<gene>
    <name evidence="3" type="primary">si:ch211-216l23.2</name>
</gene>
<evidence type="ECO:0000256" key="1">
    <source>
        <dbReference type="SAM" id="MobiDB-lite"/>
    </source>
</evidence>